<accession>G3H4V9</accession>
<dbReference type="AlphaFoldDB" id="G3H4V9"/>
<dbReference type="InParanoid" id="G3H4V9"/>
<gene>
    <name evidence="1" type="ORF">I79_005322</name>
</gene>
<sequence>MTPRAARASERAAEFYGYGFGYYLKKSKRRERGLTMKHGTSCGQERKEEG</sequence>
<dbReference type="EMBL" id="JH000147">
    <property type="protein sequence ID" value="EGV95336.1"/>
    <property type="molecule type" value="Genomic_DNA"/>
</dbReference>
<organism evidence="1 2">
    <name type="scientific">Cricetulus griseus</name>
    <name type="common">Chinese hamster</name>
    <name type="synonym">Cricetulus barabensis griseus</name>
    <dbReference type="NCBI Taxonomy" id="10029"/>
    <lineage>
        <taxon>Eukaryota</taxon>
        <taxon>Metazoa</taxon>
        <taxon>Chordata</taxon>
        <taxon>Craniata</taxon>
        <taxon>Vertebrata</taxon>
        <taxon>Euteleostomi</taxon>
        <taxon>Mammalia</taxon>
        <taxon>Eutheria</taxon>
        <taxon>Euarchontoglires</taxon>
        <taxon>Glires</taxon>
        <taxon>Rodentia</taxon>
        <taxon>Myomorpha</taxon>
        <taxon>Muroidea</taxon>
        <taxon>Cricetidae</taxon>
        <taxon>Cricetinae</taxon>
        <taxon>Cricetulus</taxon>
    </lineage>
</organism>
<evidence type="ECO:0000313" key="2">
    <source>
        <dbReference type="Proteomes" id="UP000001075"/>
    </source>
</evidence>
<protein>
    <submittedName>
        <fullName evidence="1">Uncharacterized protein</fullName>
    </submittedName>
</protein>
<proteinExistence type="predicted"/>
<evidence type="ECO:0000313" key="1">
    <source>
        <dbReference type="EMBL" id="EGV95336.1"/>
    </source>
</evidence>
<reference evidence="2" key="1">
    <citation type="journal article" date="2011" name="Nat. Biotechnol.">
        <title>The genomic sequence of the Chinese hamster ovary (CHO)-K1 cell line.</title>
        <authorList>
            <person name="Xu X."/>
            <person name="Nagarajan H."/>
            <person name="Lewis N.E."/>
            <person name="Pan S."/>
            <person name="Cai Z."/>
            <person name="Liu X."/>
            <person name="Chen W."/>
            <person name="Xie M."/>
            <person name="Wang W."/>
            <person name="Hammond S."/>
            <person name="Andersen M.R."/>
            <person name="Neff N."/>
            <person name="Passarelli B."/>
            <person name="Koh W."/>
            <person name="Fan H.C."/>
            <person name="Wang J."/>
            <person name="Gui Y."/>
            <person name="Lee K.H."/>
            <person name="Betenbaugh M.J."/>
            <person name="Quake S.R."/>
            <person name="Famili I."/>
            <person name="Palsson B.O."/>
            <person name="Wang J."/>
        </authorList>
    </citation>
    <scope>NUCLEOTIDE SEQUENCE [LARGE SCALE GENOMIC DNA]</scope>
    <source>
        <strain evidence="2">CHO K1 cell line</strain>
    </source>
</reference>
<name>G3H4V9_CRIGR</name>
<dbReference type="Proteomes" id="UP000001075">
    <property type="component" value="Unassembled WGS sequence"/>
</dbReference>